<feature type="domain" description="Pyridine nucleotide-disulphide oxidoreductase dimerisation" evidence="7">
    <location>
        <begin position="75"/>
        <end position="186"/>
    </location>
</feature>
<accession>A0A0F9CSX6</accession>
<keyword evidence="3" id="KW-0285">Flavoprotein</keyword>
<dbReference type="Gene3D" id="3.30.390.30">
    <property type="match status" value="1"/>
</dbReference>
<dbReference type="AlphaFoldDB" id="A0A0F9CSX6"/>
<evidence type="ECO:0000256" key="4">
    <source>
        <dbReference type="ARBA" id="ARBA00022827"/>
    </source>
</evidence>
<dbReference type="InterPro" id="IPR004099">
    <property type="entry name" value="Pyr_nucl-diS_OxRdtase_dimer"/>
</dbReference>
<dbReference type="PANTHER" id="PTHR22912:SF217">
    <property type="entry name" value="DIHYDROLIPOYL DEHYDROGENASE"/>
    <property type="match status" value="1"/>
</dbReference>
<dbReference type="PRINTS" id="PR00411">
    <property type="entry name" value="PNDRDTASEI"/>
</dbReference>
<gene>
    <name evidence="9" type="ORF">LCGC14_2286940</name>
</gene>
<dbReference type="Pfam" id="PF07992">
    <property type="entry name" value="Pyr_redox_2"/>
    <property type="match status" value="1"/>
</dbReference>
<evidence type="ECO:0000256" key="1">
    <source>
        <dbReference type="ARBA" id="ARBA00001974"/>
    </source>
</evidence>
<dbReference type="InterPro" id="IPR016156">
    <property type="entry name" value="FAD/NAD-linked_Rdtase_dimer_sf"/>
</dbReference>
<evidence type="ECO:0008006" key="10">
    <source>
        <dbReference type="Google" id="ProtNLM"/>
    </source>
</evidence>
<comment type="cofactor">
    <cofactor evidence="1">
        <name>FAD</name>
        <dbReference type="ChEBI" id="CHEBI:57692"/>
    </cofactor>
</comment>
<evidence type="ECO:0000256" key="3">
    <source>
        <dbReference type="ARBA" id="ARBA00022630"/>
    </source>
</evidence>
<evidence type="ECO:0000256" key="5">
    <source>
        <dbReference type="ARBA" id="ARBA00023002"/>
    </source>
</evidence>
<dbReference type="PANTHER" id="PTHR22912">
    <property type="entry name" value="DISULFIDE OXIDOREDUCTASE"/>
    <property type="match status" value="1"/>
</dbReference>
<dbReference type="SUPFAM" id="SSF51905">
    <property type="entry name" value="FAD/NAD(P)-binding domain"/>
    <property type="match status" value="1"/>
</dbReference>
<reference evidence="9" key="1">
    <citation type="journal article" date="2015" name="Nature">
        <title>Complex archaea that bridge the gap between prokaryotes and eukaryotes.</title>
        <authorList>
            <person name="Spang A."/>
            <person name="Saw J.H."/>
            <person name="Jorgensen S.L."/>
            <person name="Zaremba-Niedzwiedzka K."/>
            <person name="Martijn J."/>
            <person name="Lind A.E."/>
            <person name="van Eijk R."/>
            <person name="Schleper C."/>
            <person name="Guy L."/>
            <person name="Ettema T.J."/>
        </authorList>
    </citation>
    <scope>NUCLEOTIDE SEQUENCE</scope>
</reference>
<dbReference type="GO" id="GO:0050660">
    <property type="term" value="F:flavin adenine dinucleotide binding"/>
    <property type="evidence" value="ECO:0007669"/>
    <property type="project" value="TreeGrafter"/>
</dbReference>
<protein>
    <recommendedName>
        <fullName evidence="10">Pyridine nucleotide-disulphide oxidoreductase dimerisation domain-containing protein</fullName>
    </recommendedName>
</protein>
<sequence>IGLEEQGVITNRGTIKCNTDNLETSVKGIYAIGDVTGGLMLAHVAYYEADIAVANALASIGGFPVNKIKPNYRVVPSTIFTSPNIGSVGMRRKVAKDRGIDVLMGLFPYKALGKAKCMGEIEEEGFLTILADRNTFEIVGASCIGAEASEIIAEIALGLQHNLTVYDLTETIHTHPTLSEMVVEAAGATVGKAIHKKGRLIN</sequence>
<dbReference type="InterPro" id="IPR023753">
    <property type="entry name" value="FAD/NAD-binding_dom"/>
</dbReference>
<feature type="domain" description="FAD/NAD(P)-binding" evidence="8">
    <location>
        <begin position="3"/>
        <end position="49"/>
    </location>
</feature>
<dbReference type="GO" id="GO:0004148">
    <property type="term" value="F:dihydrolipoyl dehydrogenase (NADH) activity"/>
    <property type="evidence" value="ECO:0007669"/>
    <property type="project" value="TreeGrafter"/>
</dbReference>
<evidence type="ECO:0000256" key="2">
    <source>
        <dbReference type="ARBA" id="ARBA00007532"/>
    </source>
</evidence>
<name>A0A0F9CSX6_9ZZZZ</name>
<evidence type="ECO:0000313" key="9">
    <source>
        <dbReference type="EMBL" id="KKL52294.1"/>
    </source>
</evidence>
<comment type="caution">
    <text evidence="9">The sequence shown here is derived from an EMBL/GenBank/DDBJ whole genome shotgun (WGS) entry which is preliminary data.</text>
</comment>
<dbReference type="FunFam" id="3.30.390.30:FF:000001">
    <property type="entry name" value="Dihydrolipoyl dehydrogenase"/>
    <property type="match status" value="1"/>
</dbReference>
<organism evidence="9">
    <name type="scientific">marine sediment metagenome</name>
    <dbReference type="NCBI Taxonomy" id="412755"/>
    <lineage>
        <taxon>unclassified sequences</taxon>
        <taxon>metagenomes</taxon>
        <taxon>ecological metagenomes</taxon>
    </lineage>
</organism>
<keyword evidence="4" id="KW-0274">FAD</keyword>
<dbReference type="InterPro" id="IPR036188">
    <property type="entry name" value="FAD/NAD-bd_sf"/>
</dbReference>
<evidence type="ECO:0000259" key="8">
    <source>
        <dbReference type="Pfam" id="PF07992"/>
    </source>
</evidence>
<dbReference type="SUPFAM" id="SSF55424">
    <property type="entry name" value="FAD/NAD-linked reductases, dimerisation (C-terminal) domain"/>
    <property type="match status" value="1"/>
</dbReference>
<comment type="similarity">
    <text evidence="2">Belongs to the class-I pyridine nucleotide-disulfide oxidoreductase family.</text>
</comment>
<dbReference type="InterPro" id="IPR050151">
    <property type="entry name" value="Class-I_Pyr_Nuc-Dis_Oxidored"/>
</dbReference>
<dbReference type="Gene3D" id="3.50.50.60">
    <property type="entry name" value="FAD/NAD(P)-binding domain"/>
    <property type="match status" value="1"/>
</dbReference>
<keyword evidence="6" id="KW-0520">NAD</keyword>
<dbReference type="GO" id="GO:0006103">
    <property type="term" value="P:2-oxoglutarate metabolic process"/>
    <property type="evidence" value="ECO:0007669"/>
    <property type="project" value="TreeGrafter"/>
</dbReference>
<keyword evidence="5" id="KW-0560">Oxidoreductase</keyword>
<feature type="non-terminal residue" evidence="9">
    <location>
        <position position="1"/>
    </location>
</feature>
<dbReference type="EMBL" id="LAZR01031947">
    <property type="protein sequence ID" value="KKL52294.1"/>
    <property type="molecule type" value="Genomic_DNA"/>
</dbReference>
<dbReference type="Pfam" id="PF02852">
    <property type="entry name" value="Pyr_redox_dim"/>
    <property type="match status" value="1"/>
</dbReference>
<proteinExistence type="inferred from homology"/>
<evidence type="ECO:0000256" key="6">
    <source>
        <dbReference type="ARBA" id="ARBA00023027"/>
    </source>
</evidence>
<evidence type="ECO:0000259" key="7">
    <source>
        <dbReference type="Pfam" id="PF02852"/>
    </source>
</evidence>